<name>G8R6E6_OWEHD</name>
<dbReference type="AlphaFoldDB" id="G8R6E6"/>
<dbReference type="PANTHER" id="PTHR22990:SF15">
    <property type="entry name" value="F-BOX ONLY PROTEIN 10"/>
    <property type="match status" value="1"/>
</dbReference>
<evidence type="ECO:0000256" key="2">
    <source>
        <dbReference type="ARBA" id="ARBA00022737"/>
    </source>
</evidence>
<dbReference type="InterPro" id="IPR051550">
    <property type="entry name" value="SCF-Subunits/Alg-Epimerases"/>
</dbReference>
<comment type="pathway">
    <text evidence="1">Protein modification; protein ubiquitination.</text>
</comment>
<dbReference type="eggNOG" id="COG3420">
    <property type="taxonomic scope" value="Bacteria"/>
</dbReference>
<dbReference type="InterPro" id="IPR006626">
    <property type="entry name" value="PbH1"/>
</dbReference>
<dbReference type="Proteomes" id="UP000005631">
    <property type="component" value="Chromosome"/>
</dbReference>
<evidence type="ECO:0000313" key="6">
    <source>
        <dbReference type="Proteomes" id="UP000005631"/>
    </source>
</evidence>
<evidence type="ECO:0000313" key="5">
    <source>
        <dbReference type="EMBL" id="AEV34409.1"/>
    </source>
</evidence>
<evidence type="ECO:0000256" key="3">
    <source>
        <dbReference type="ARBA" id="ARBA00022786"/>
    </source>
</evidence>
<dbReference type="RefSeq" id="WP_014203756.1">
    <property type="nucleotide sequence ID" value="NC_016599.1"/>
</dbReference>
<dbReference type="NCBIfam" id="TIGR04247">
    <property type="entry name" value="NosD_copper_fam"/>
    <property type="match status" value="1"/>
</dbReference>
<reference evidence="5 6" key="1">
    <citation type="journal article" date="2012" name="Stand. Genomic Sci.">
        <title>Genome sequence of the orange-pigmented seawater bacterium Owenweeksia hongkongensis type strain (UST20020801(T)).</title>
        <authorList>
            <person name="Riedel T."/>
            <person name="Held B."/>
            <person name="Nolan M."/>
            <person name="Lucas S."/>
            <person name="Lapidus A."/>
            <person name="Tice H."/>
            <person name="Del Rio T.G."/>
            <person name="Cheng J.F."/>
            <person name="Han C."/>
            <person name="Tapia R."/>
            <person name="Goodwin L.A."/>
            <person name="Pitluck S."/>
            <person name="Liolios K."/>
            <person name="Mavromatis K."/>
            <person name="Pagani I."/>
            <person name="Ivanova N."/>
            <person name="Mikhailova N."/>
            <person name="Pati A."/>
            <person name="Chen A."/>
            <person name="Palaniappan K."/>
            <person name="Rohde M."/>
            <person name="Tindall B.J."/>
            <person name="Detter J.C."/>
            <person name="Goker M."/>
            <person name="Woyke T."/>
            <person name="Bristow J."/>
            <person name="Eisen J.A."/>
            <person name="Markowitz V."/>
            <person name="Hugenholtz P."/>
            <person name="Klenk H.P."/>
            <person name="Kyrpides N.C."/>
        </authorList>
    </citation>
    <scope>NUCLEOTIDE SEQUENCE</scope>
    <source>
        <strain evidence="6">DSM 17368 / JCM 12287 / NRRL B-23963</strain>
    </source>
</reference>
<keyword evidence="2" id="KW-0677">Repeat</keyword>
<sequence>MNRYLVVIITVVGWSVTAFSKEWEVGSSQAVASISPAIQRAAPFDTICVNAGEYRPTAAIIIDKPLTILACGEVSIKAPEKSGIFEVRSDSVTISGFTLRDVHKSYIKDLAAIWVDYSQHFTLSENTIQDCFFAIFCTKSKNGFIEGNNITGNAEQEHSSANAIHLWYCDSMKIENNLVEHHRDGIYLEFTDNSSISHNMSRHNLRYGLHFMFSNDDVYNGNTFTDNGAGVAVMFSDHITMVENNFLENWGRASYGLLLKEIYDSRIERNTFKKNTIGIYSEGSSRVAFTANEFNANGWALKMRGSSMDNMLKQNNFIANSFNVATDAKTDHNTYSNNFWDDYDGYDLDKDGIGDVPHRPVNLFSYLVSRIDESIILLRSSFIEVLNFTEKMAPAVTPTNLIDEEPLMKPYPI</sequence>
<dbReference type="OrthoDB" id="9767990at2"/>
<dbReference type="HOGENOM" id="CLU_041882_1_1_10"/>
<evidence type="ECO:0000259" key="4">
    <source>
        <dbReference type="Pfam" id="PF05048"/>
    </source>
</evidence>
<dbReference type="InterPro" id="IPR022441">
    <property type="entry name" value="Para_beta_helix_rpt-2"/>
</dbReference>
<organism evidence="5 6">
    <name type="scientific">Owenweeksia hongkongensis (strain DSM 17368 / CIP 108786 / JCM 12287 / NRRL B-23963 / UST20020801)</name>
    <dbReference type="NCBI Taxonomy" id="926562"/>
    <lineage>
        <taxon>Bacteria</taxon>
        <taxon>Pseudomonadati</taxon>
        <taxon>Bacteroidota</taxon>
        <taxon>Flavobacteriia</taxon>
        <taxon>Flavobacteriales</taxon>
        <taxon>Owenweeksiaceae</taxon>
        <taxon>Owenweeksia</taxon>
    </lineage>
</organism>
<dbReference type="SUPFAM" id="SSF51126">
    <property type="entry name" value="Pectin lyase-like"/>
    <property type="match status" value="1"/>
</dbReference>
<dbReference type="InterPro" id="IPR011050">
    <property type="entry name" value="Pectin_lyase_fold/virulence"/>
</dbReference>
<accession>G8R6E6</accession>
<gene>
    <name evidence="5" type="ordered locus">Oweho_3460</name>
</gene>
<dbReference type="InterPro" id="IPR012334">
    <property type="entry name" value="Pectin_lyas_fold"/>
</dbReference>
<protein>
    <submittedName>
        <fullName evidence="5">Parallel beta-helix repeat (Two copies)</fullName>
    </submittedName>
</protein>
<dbReference type="KEGG" id="oho:Oweho_3460"/>
<proteinExistence type="predicted"/>
<dbReference type="Gene3D" id="2.160.20.10">
    <property type="entry name" value="Single-stranded right-handed beta-helix, Pectin lyase-like"/>
    <property type="match status" value="2"/>
</dbReference>
<dbReference type="PATRIC" id="fig|926562.3.peg.3479"/>
<keyword evidence="3" id="KW-0833">Ubl conjugation pathway</keyword>
<dbReference type="NCBIfam" id="TIGR03804">
    <property type="entry name" value="para_beta_helix"/>
    <property type="match status" value="3"/>
</dbReference>
<dbReference type="InterPro" id="IPR007742">
    <property type="entry name" value="NosD_dom"/>
</dbReference>
<evidence type="ECO:0000256" key="1">
    <source>
        <dbReference type="ARBA" id="ARBA00004906"/>
    </source>
</evidence>
<dbReference type="InterPro" id="IPR026464">
    <property type="entry name" value="NosD_copper_fam"/>
</dbReference>
<feature type="domain" description="Periplasmic copper-binding protein NosD beta helix" evidence="4">
    <location>
        <begin position="147"/>
        <end position="345"/>
    </location>
</feature>
<dbReference type="Pfam" id="PF05048">
    <property type="entry name" value="NosD"/>
    <property type="match status" value="1"/>
</dbReference>
<dbReference type="EMBL" id="CP003156">
    <property type="protein sequence ID" value="AEV34409.1"/>
    <property type="molecule type" value="Genomic_DNA"/>
</dbReference>
<dbReference type="STRING" id="926562.Oweho_3460"/>
<dbReference type="PANTHER" id="PTHR22990">
    <property type="entry name" value="F-BOX ONLY PROTEIN"/>
    <property type="match status" value="1"/>
</dbReference>
<dbReference type="SMART" id="SM00710">
    <property type="entry name" value="PbH1"/>
    <property type="match status" value="9"/>
</dbReference>
<keyword evidence="6" id="KW-1185">Reference proteome</keyword>